<dbReference type="OMA" id="FNDGEIY"/>
<evidence type="ECO:0000313" key="6">
    <source>
        <dbReference type="EMBL" id="SSX34120.1"/>
    </source>
</evidence>
<proteinExistence type="inferred from homology"/>
<evidence type="ECO:0000256" key="3">
    <source>
        <dbReference type="ARBA" id="ARBA00023242"/>
    </source>
</evidence>
<dbReference type="Gene3D" id="2.60.120.340">
    <property type="entry name" value="Nucleoplasmin core domain"/>
    <property type="match status" value="1"/>
</dbReference>
<dbReference type="AlphaFoldDB" id="A0A336MVH0"/>
<dbReference type="SUPFAM" id="SSF69203">
    <property type="entry name" value="Nucleoplasmin-like core domain"/>
    <property type="match status" value="1"/>
</dbReference>
<dbReference type="GO" id="GO:0042393">
    <property type="term" value="F:histone binding"/>
    <property type="evidence" value="ECO:0007669"/>
    <property type="project" value="TreeGrafter"/>
</dbReference>
<dbReference type="EMBL" id="UFQT01002833">
    <property type="protein sequence ID" value="SSX34120.1"/>
    <property type="molecule type" value="Genomic_DNA"/>
</dbReference>
<dbReference type="GO" id="GO:0005730">
    <property type="term" value="C:nucleolus"/>
    <property type="evidence" value="ECO:0007669"/>
    <property type="project" value="TreeGrafter"/>
</dbReference>
<evidence type="ECO:0000256" key="4">
    <source>
        <dbReference type="SAM" id="MobiDB-lite"/>
    </source>
</evidence>
<dbReference type="VEuPathDB" id="VectorBase:CSON007485"/>
<dbReference type="GO" id="GO:0005737">
    <property type="term" value="C:cytoplasm"/>
    <property type="evidence" value="ECO:0007669"/>
    <property type="project" value="TreeGrafter"/>
</dbReference>
<comment type="similarity">
    <text evidence="2">Belongs to the nucleoplasmin family.</text>
</comment>
<dbReference type="GO" id="GO:0006338">
    <property type="term" value="P:chromatin remodeling"/>
    <property type="evidence" value="ECO:0007669"/>
    <property type="project" value="TreeGrafter"/>
</dbReference>
<accession>A0A336MVH0</accession>
<dbReference type="InterPro" id="IPR024057">
    <property type="entry name" value="Nucleoplasmin_core_dom"/>
</dbReference>
<dbReference type="Pfam" id="PF03066">
    <property type="entry name" value="Nucleoplasmin"/>
    <property type="match status" value="1"/>
</dbReference>
<protein>
    <submittedName>
        <fullName evidence="6">CSON007485 protein</fullName>
    </submittedName>
</protein>
<dbReference type="InterPro" id="IPR036824">
    <property type="entry name" value="Nucleoplasmin_core_dom_sf"/>
</dbReference>
<dbReference type="PANTHER" id="PTHR22747:SF18">
    <property type="entry name" value="GEO09167P1-RELATED"/>
    <property type="match status" value="1"/>
</dbReference>
<gene>
    <name evidence="6" type="primary">CSON007485</name>
</gene>
<comment type="subcellular location">
    <subcellularLocation>
        <location evidence="1">Nucleus</location>
    </subcellularLocation>
</comment>
<dbReference type="InterPro" id="IPR004301">
    <property type="entry name" value="Nucleoplasmin"/>
</dbReference>
<evidence type="ECO:0000259" key="5">
    <source>
        <dbReference type="Pfam" id="PF03066"/>
    </source>
</evidence>
<dbReference type="PANTHER" id="PTHR22747">
    <property type="entry name" value="NUCLEOPLASMIN"/>
    <property type="match status" value="1"/>
</dbReference>
<dbReference type="GO" id="GO:0003682">
    <property type="term" value="F:chromatin binding"/>
    <property type="evidence" value="ECO:0007669"/>
    <property type="project" value="TreeGrafter"/>
</dbReference>
<dbReference type="GO" id="GO:0005654">
    <property type="term" value="C:nucleoplasm"/>
    <property type="evidence" value="ECO:0007669"/>
    <property type="project" value="TreeGrafter"/>
</dbReference>
<sequence>MVDEFFYGFTLQGEKAEHQWTGHKQADDEEHSGEMSSKLILKRCLLGPDAAAGELNVVEAETMSMQEMIKIPLVVLKVGEERQVNLGELEFFDAPVTFRLVQGKGPVHVLGQHLQQEEESEMVDMEEFGDEDDEDLEDEEHVIKADEDGNPKKKQKLSKDAKKSKNHKGK</sequence>
<evidence type="ECO:0000256" key="1">
    <source>
        <dbReference type="ARBA" id="ARBA00004123"/>
    </source>
</evidence>
<evidence type="ECO:0000256" key="2">
    <source>
        <dbReference type="ARBA" id="ARBA00010744"/>
    </source>
</evidence>
<feature type="compositionally biased region" description="Acidic residues" evidence="4">
    <location>
        <begin position="117"/>
        <end position="140"/>
    </location>
</feature>
<organism evidence="6">
    <name type="scientific">Culicoides sonorensis</name>
    <name type="common">Biting midge</name>
    <dbReference type="NCBI Taxonomy" id="179676"/>
    <lineage>
        <taxon>Eukaryota</taxon>
        <taxon>Metazoa</taxon>
        <taxon>Ecdysozoa</taxon>
        <taxon>Arthropoda</taxon>
        <taxon>Hexapoda</taxon>
        <taxon>Insecta</taxon>
        <taxon>Pterygota</taxon>
        <taxon>Neoptera</taxon>
        <taxon>Endopterygota</taxon>
        <taxon>Diptera</taxon>
        <taxon>Nematocera</taxon>
        <taxon>Chironomoidea</taxon>
        <taxon>Ceratopogonidae</taxon>
        <taxon>Ceratopogoninae</taxon>
        <taxon>Culicoides</taxon>
        <taxon>Monoculicoides</taxon>
    </lineage>
</organism>
<feature type="region of interest" description="Disordered" evidence="4">
    <location>
        <begin position="116"/>
        <end position="170"/>
    </location>
</feature>
<feature type="domain" description="Nucleoplasmin core" evidence="5">
    <location>
        <begin position="6"/>
        <end position="114"/>
    </location>
</feature>
<dbReference type="GO" id="GO:0003723">
    <property type="term" value="F:RNA binding"/>
    <property type="evidence" value="ECO:0007669"/>
    <property type="project" value="TreeGrafter"/>
</dbReference>
<name>A0A336MVH0_CULSO</name>
<keyword evidence="3" id="KW-0539">Nucleus</keyword>
<reference evidence="6" key="1">
    <citation type="submission" date="2018-07" db="EMBL/GenBank/DDBJ databases">
        <authorList>
            <person name="Quirk P.G."/>
            <person name="Krulwich T.A."/>
        </authorList>
    </citation>
    <scope>NUCLEOTIDE SEQUENCE</scope>
</reference>
<feature type="compositionally biased region" description="Basic and acidic residues" evidence="4">
    <location>
        <begin position="141"/>
        <end position="163"/>
    </location>
</feature>